<proteinExistence type="predicted"/>
<keyword evidence="2" id="KW-1185">Reference proteome</keyword>
<reference evidence="1 2" key="1">
    <citation type="submission" date="2023-11" db="EMBL/GenBank/DDBJ databases">
        <authorList>
            <person name="Okamura Y."/>
        </authorList>
    </citation>
    <scope>NUCLEOTIDE SEQUENCE [LARGE SCALE GENOMIC DNA]</scope>
</reference>
<gene>
    <name evidence="1" type="ORF">LNINA_LOCUS8531</name>
</gene>
<accession>A0AAV1JLW2</accession>
<evidence type="ECO:0000313" key="2">
    <source>
        <dbReference type="Proteomes" id="UP001497472"/>
    </source>
</evidence>
<dbReference type="AlphaFoldDB" id="A0AAV1JLW2"/>
<evidence type="ECO:0008006" key="3">
    <source>
        <dbReference type="Google" id="ProtNLM"/>
    </source>
</evidence>
<name>A0AAV1JLW2_9NEOP</name>
<comment type="caution">
    <text evidence="1">The sequence shown here is derived from an EMBL/GenBank/DDBJ whole genome shotgun (WGS) entry which is preliminary data.</text>
</comment>
<dbReference type="EMBL" id="CAVLEF010000011">
    <property type="protein sequence ID" value="CAK1549215.1"/>
    <property type="molecule type" value="Genomic_DNA"/>
</dbReference>
<dbReference type="PANTHER" id="PTHR47481:SF22">
    <property type="entry name" value="RETROTRANSPOSON GAG DOMAIN-CONTAINING PROTEIN"/>
    <property type="match status" value="1"/>
</dbReference>
<organism evidence="1 2">
    <name type="scientific">Leptosia nina</name>
    <dbReference type="NCBI Taxonomy" id="320188"/>
    <lineage>
        <taxon>Eukaryota</taxon>
        <taxon>Metazoa</taxon>
        <taxon>Ecdysozoa</taxon>
        <taxon>Arthropoda</taxon>
        <taxon>Hexapoda</taxon>
        <taxon>Insecta</taxon>
        <taxon>Pterygota</taxon>
        <taxon>Neoptera</taxon>
        <taxon>Endopterygota</taxon>
        <taxon>Lepidoptera</taxon>
        <taxon>Glossata</taxon>
        <taxon>Ditrysia</taxon>
        <taxon>Papilionoidea</taxon>
        <taxon>Pieridae</taxon>
        <taxon>Pierinae</taxon>
        <taxon>Leptosia</taxon>
    </lineage>
</organism>
<dbReference type="Pfam" id="PF14223">
    <property type="entry name" value="Retrotran_gag_2"/>
    <property type="match status" value="1"/>
</dbReference>
<evidence type="ECO:0000313" key="1">
    <source>
        <dbReference type="EMBL" id="CAK1549215.1"/>
    </source>
</evidence>
<dbReference type="Proteomes" id="UP001497472">
    <property type="component" value="Unassembled WGS sequence"/>
</dbReference>
<dbReference type="PANTHER" id="PTHR47481">
    <property type="match status" value="1"/>
</dbReference>
<sequence length="212" mass="24425">MDNFKSKRNIKPFDGEKYSTWKFRVRALLSEMDVLNTIDEVPIEESENWNKSNRIAKSIIIEYLADSFLNFARDEVSARNIFKRLDALYERKSLATQLALRKKLLTLKLQNDVPLIKHFTVFDELMSDLLAAGAKCEETDKVAHLLLTLPASYDGVVTAIETLTEDSLNLAFVKTRLLDHEVKLKSDSKDTSLKNTTSYRSYKRRGVMKIRT</sequence>
<protein>
    <recommendedName>
        <fullName evidence="3">Copia protein</fullName>
    </recommendedName>
</protein>